<evidence type="ECO:0000313" key="3">
    <source>
        <dbReference type="Proteomes" id="UP000230864"/>
    </source>
</evidence>
<dbReference type="Proteomes" id="UP000230864">
    <property type="component" value="Unassembled WGS sequence"/>
</dbReference>
<feature type="compositionally biased region" description="Basic and acidic residues" evidence="1">
    <location>
        <begin position="22"/>
        <end position="33"/>
    </location>
</feature>
<sequence>MIEVGGDNDSSQSNYGGSAIFESDRSETVDTNERNNISSDRWNDIESMLAPTVDNEQVNNQQSDNEQTNNYDLIPTFDNNSDNPQTNQNVSEINQKTQNKERVFVWWNPLTWLGYFFNKSTPLDNSIKAEPIKSIEHEKLLSSFEWKEYSSDDGKFTALFPGEVSHGDWMDNTTMKKLGWNNISKIDTFDVKTSDSEHFSVWFHYYVNQNSSTNKTTLKTSLYNLLNLMKDYKLTFTDYSKHGKYDALDYLIFNEREDKYEKGKFIAVKQNVYQIFVDYKGENFNDADIDKFFASFSPQ</sequence>
<proteinExistence type="predicted"/>
<accession>A0A2M7DAB3</accession>
<feature type="region of interest" description="Disordered" evidence="1">
    <location>
        <begin position="1"/>
        <end position="41"/>
    </location>
</feature>
<reference evidence="3" key="1">
    <citation type="submission" date="2017-09" db="EMBL/GenBank/DDBJ databases">
        <title>Depth-based differentiation of microbial function through sediment-hosted aquifers and enrichment of novel symbionts in the deep terrestrial subsurface.</title>
        <authorList>
            <person name="Probst A.J."/>
            <person name="Ladd B."/>
            <person name="Jarett J.K."/>
            <person name="Geller-Mcgrath D.E."/>
            <person name="Sieber C.M.K."/>
            <person name="Emerson J.B."/>
            <person name="Anantharaman K."/>
            <person name="Thomas B.C."/>
            <person name="Malmstrom R."/>
            <person name="Stieglmeier M."/>
            <person name="Klingl A."/>
            <person name="Woyke T."/>
            <person name="Ryan C.M."/>
            <person name="Banfield J.F."/>
        </authorList>
    </citation>
    <scope>NUCLEOTIDE SEQUENCE [LARGE SCALE GENOMIC DNA]</scope>
</reference>
<organism evidence="2 3">
    <name type="scientific">Candidatus Nealsonbacteria bacterium CG02_land_8_20_14_3_00_37_10</name>
    <dbReference type="NCBI Taxonomy" id="1974699"/>
    <lineage>
        <taxon>Bacteria</taxon>
        <taxon>Candidatus Nealsoniibacteriota</taxon>
    </lineage>
</organism>
<comment type="caution">
    <text evidence="2">The sequence shown here is derived from an EMBL/GenBank/DDBJ whole genome shotgun (WGS) entry which is preliminary data.</text>
</comment>
<gene>
    <name evidence="2" type="ORF">COS25_00180</name>
</gene>
<protein>
    <submittedName>
        <fullName evidence="2">Uncharacterized protein</fullName>
    </submittedName>
</protein>
<dbReference type="AlphaFoldDB" id="A0A2M7DAB3"/>
<evidence type="ECO:0000256" key="1">
    <source>
        <dbReference type="SAM" id="MobiDB-lite"/>
    </source>
</evidence>
<dbReference type="EMBL" id="PETZ01000005">
    <property type="protein sequence ID" value="PIV45370.1"/>
    <property type="molecule type" value="Genomic_DNA"/>
</dbReference>
<evidence type="ECO:0000313" key="2">
    <source>
        <dbReference type="EMBL" id="PIV45370.1"/>
    </source>
</evidence>
<name>A0A2M7DAB3_9BACT</name>
<feature type="compositionally biased region" description="Polar residues" evidence="1">
    <location>
        <begin position="54"/>
        <end position="71"/>
    </location>
</feature>
<feature type="region of interest" description="Disordered" evidence="1">
    <location>
        <begin position="52"/>
        <end position="71"/>
    </location>
</feature>